<gene>
    <name evidence="1" type="ORF">J2S00_004004</name>
</gene>
<accession>A0ABU0CYD4</accession>
<evidence type="ECO:0000313" key="2">
    <source>
        <dbReference type="Proteomes" id="UP001232445"/>
    </source>
</evidence>
<proteinExistence type="predicted"/>
<protein>
    <submittedName>
        <fullName evidence="1">DNA-binding XRE family transcriptional regulator</fullName>
    </submittedName>
</protein>
<dbReference type="Proteomes" id="UP001232445">
    <property type="component" value="Unassembled WGS sequence"/>
</dbReference>
<keyword evidence="1" id="KW-0238">DNA-binding</keyword>
<keyword evidence="2" id="KW-1185">Reference proteome</keyword>
<evidence type="ECO:0000313" key="1">
    <source>
        <dbReference type="EMBL" id="MDQ0341160.1"/>
    </source>
</evidence>
<dbReference type="EMBL" id="JAUSUQ010000037">
    <property type="protein sequence ID" value="MDQ0341160.1"/>
    <property type="molecule type" value="Genomic_DNA"/>
</dbReference>
<comment type="caution">
    <text evidence="1">The sequence shown here is derived from an EMBL/GenBank/DDBJ whole genome shotgun (WGS) entry which is preliminary data.</text>
</comment>
<dbReference type="GO" id="GO:0003677">
    <property type="term" value="F:DNA binding"/>
    <property type="evidence" value="ECO:0007669"/>
    <property type="project" value="UniProtKB-KW"/>
</dbReference>
<name>A0ABU0CYD4_9BACI</name>
<organism evidence="1 2">
    <name type="scientific">Caldalkalibacillus uzonensis</name>
    <dbReference type="NCBI Taxonomy" id="353224"/>
    <lineage>
        <taxon>Bacteria</taxon>
        <taxon>Bacillati</taxon>
        <taxon>Bacillota</taxon>
        <taxon>Bacilli</taxon>
        <taxon>Bacillales</taxon>
        <taxon>Bacillaceae</taxon>
        <taxon>Caldalkalibacillus</taxon>
    </lineage>
</organism>
<reference evidence="1 2" key="1">
    <citation type="submission" date="2023-07" db="EMBL/GenBank/DDBJ databases">
        <title>Genomic Encyclopedia of Type Strains, Phase IV (KMG-IV): sequencing the most valuable type-strain genomes for metagenomic binning, comparative biology and taxonomic classification.</title>
        <authorList>
            <person name="Goeker M."/>
        </authorList>
    </citation>
    <scope>NUCLEOTIDE SEQUENCE [LARGE SCALE GENOMIC DNA]</scope>
    <source>
        <strain evidence="1 2">DSM 17740</strain>
    </source>
</reference>
<sequence>MAKLAGMTPQGVANIERNVYESKTGLKVAAAKPIFDYVYVGRRLT</sequence>